<dbReference type="OrthoDB" id="946068at2759"/>
<feature type="region of interest" description="Disordered" evidence="1">
    <location>
        <begin position="1050"/>
        <end position="1093"/>
    </location>
</feature>
<sequence length="1093" mass="122292">MHIDSPCPVRRDSDPGRHRTALFKAVHLTTKLSQSTTSCSLPSVANTTKESKSTVTGSGIKKQNEATPESSGTPQSEKDKEAVDDNTSQKTSMYSEQSSSNEVSLKRGELISGLRFGSFDFEPGASPVVCIGDPSTSKDIDKTELNPKNYVKCSNVLVGFAPVKKKKNYYAVLSKRAFELHESEKSFRKGVTAKHIVDLATAFNVHNDHFDTKLKKCLCLMGPDETLVIRTETKELTAEWYDAILQSLLPSRQLKLGRPCYAHEIFEAVYDIEVVRTQKNVEKYKKQVKEAGYTNICETTRGMEGVKRLCFYSHTVILANRRIEPTTVGCPDSGCPPFRADAIVEFPRQLIASFGCQDRYFFLRLGRGIILGNSELLVQCDNHEMATAIHHKMSHIIDREAGRRTNMTMPATLQQHHQRHRDRSNTLNDSCHSCGDRVYRSEPFPGMESLSVPSPHLHHNKLSLDSTPILSVKDRRLLLRDCLSFASSVEMDDSAPSSPFGNNSRPRCSLGNFQLDHLARLEHPRGSIHSLGGLLSDRPRRASNTIRLVKEEPGLRDAMQAARIPKKFSSQSDRQEMNFDEASRKFSSARSDIQDTLSERGLTKSSKANSTNTLTKTGKKLGKSTSIYSTLVSSDGLHEGSLVHREDNNPRSLRAKGLLAPPCSIDETYTNMTPSDWNYGPNAHLIVPLPYPPKEEKYNLEEVRSYVSDSSDSCYSSMVNNSNAQLGSVGQKGNLAALNAPRANSFGGRSINGEEVVKKPVPGPSSKKNMKPSEKTKTDEKDETSSNSLSIPAEDPRKRAFSLGSKNFFNFIGLNEFRRLVKKPLLSGRPSSPNHTSTSGISLNSSPASSSTNYLTSSEMHDDPRISSHEVNTFISTSGSFGSGRSSPFGRHTYTLPPANRDNEHHMEIDFSTMSFGRGCGSSGSIDSPNRLIRREELMLATPNFSFEHHRDDKKLRPSEKVIQQHHRQQLQNAQQAGFPNKETGIKKVLDENRQMLDTQTQIYEREVYDRQQKQLLEKQQKQYQQMQQMKQMQSREMDDYHSKASLCELIVEEKEDTDSNVEFDERSSDTRTGTQSSSSYCEPSTSSAHQYY</sequence>
<feature type="compositionally biased region" description="Polar residues" evidence="1">
    <location>
        <begin position="30"/>
        <end position="57"/>
    </location>
</feature>
<feature type="region of interest" description="Disordered" evidence="1">
    <location>
        <begin position="598"/>
        <end position="617"/>
    </location>
</feature>
<dbReference type="InterPro" id="IPR011993">
    <property type="entry name" value="PH-like_dom_sf"/>
</dbReference>
<dbReference type="SMART" id="SM00233">
    <property type="entry name" value="PH"/>
    <property type="match status" value="1"/>
</dbReference>
<reference evidence="3" key="1">
    <citation type="submission" date="2022-11" db="EMBL/GenBank/DDBJ databases">
        <authorList>
            <person name="Kikuchi T."/>
        </authorList>
    </citation>
    <scope>NUCLEOTIDE SEQUENCE</scope>
    <source>
        <strain evidence="3">PS1010</strain>
    </source>
</reference>
<feature type="domain" description="PH" evidence="2">
    <location>
        <begin position="150"/>
        <end position="251"/>
    </location>
</feature>
<proteinExistence type="predicted"/>
<keyword evidence="4" id="KW-1185">Reference proteome</keyword>
<dbReference type="SUPFAM" id="SSF50729">
    <property type="entry name" value="PH domain-like"/>
    <property type="match status" value="1"/>
</dbReference>
<dbReference type="AlphaFoldDB" id="A0A9P1J6I2"/>
<feature type="compositionally biased region" description="Acidic residues" evidence="1">
    <location>
        <begin position="1054"/>
        <end position="1063"/>
    </location>
</feature>
<feature type="region of interest" description="Disordered" evidence="1">
    <location>
        <begin position="827"/>
        <end position="865"/>
    </location>
</feature>
<feature type="region of interest" description="Disordered" evidence="1">
    <location>
        <begin position="566"/>
        <end position="591"/>
    </location>
</feature>
<name>A0A9P1J6I2_9PELO</name>
<evidence type="ECO:0000256" key="1">
    <source>
        <dbReference type="SAM" id="MobiDB-lite"/>
    </source>
</evidence>
<feature type="compositionally biased region" description="Basic and acidic residues" evidence="1">
    <location>
        <begin position="771"/>
        <end position="784"/>
    </location>
</feature>
<dbReference type="EMBL" id="CANHGI010000006">
    <property type="protein sequence ID" value="CAI5455819.1"/>
    <property type="molecule type" value="Genomic_DNA"/>
</dbReference>
<accession>A0A9P1J6I2</accession>
<dbReference type="PANTHER" id="PTHR48232">
    <property type="entry name" value="INSULIN RECEPTOR SUBSTRATE HOMOLOG"/>
    <property type="match status" value="1"/>
</dbReference>
<evidence type="ECO:0000313" key="4">
    <source>
        <dbReference type="Proteomes" id="UP001152747"/>
    </source>
</evidence>
<comment type="caution">
    <text evidence="3">The sequence shown here is derived from an EMBL/GenBank/DDBJ whole genome shotgun (WGS) entry which is preliminary data.</text>
</comment>
<feature type="compositionally biased region" description="Polar residues" evidence="1">
    <location>
        <begin position="65"/>
        <end position="75"/>
    </location>
</feature>
<dbReference type="PANTHER" id="PTHR48232:SF1">
    <property type="entry name" value="IRS-TYPE PTB DOMAIN-CONTAINING PROTEIN"/>
    <property type="match status" value="1"/>
</dbReference>
<protein>
    <recommendedName>
        <fullName evidence="2">PH domain-containing protein</fullName>
    </recommendedName>
</protein>
<feature type="region of interest" description="Disordered" evidence="1">
    <location>
        <begin position="743"/>
        <end position="793"/>
    </location>
</feature>
<feature type="compositionally biased region" description="Basic and acidic residues" evidence="1">
    <location>
        <begin position="573"/>
        <end position="584"/>
    </location>
</feature>
<organism evidence="3 4">
    <name type="scientific">Caenorhabditis angaria</name>
    <dbReference type="NCBI Taxonomy" id="860376"/>
    <lineage>
        <taxon>Eukaryota</taxon>
        <taxon>Metazoa</taxon>
        <taxon>Ecdysozoa</taxon>
        <taxon>Nematoda</taxon>
        <taxon>Chromadorea</taxon>
        <taxon>Rhabditida</taxon>
        <taxon>Rhabditina</taxon>
        <taxon>Rhabditomorpha</taxon>
        <taxon>Rhabditoidea</taxon>
        <taxon>Rhabditidae</taxon>
        <taxon>Peloderinae</taxon>
        <taxon>Caenorhabditis</taxon>
    </lineage>
</organism>
<dbReference type="InterPro" id="IPR001849">
    <property type="entry name" value="PH_domain"/>
</dbReference>
<feature type="compositionally biased region" description="Polar residues" evidence="1">
    <location>
        <begin position="829"/>
        <end position="838"/>
    </location>
</feature>
<feature type="compositionally biased region" description="Low complexity" evidence="1">
    <location>
        <begin position="1077"/>
        <end position="1093"/>
    </location>
</feature>
<dbReference type="Gene3D" id="2.30.29.30">
    <property type="entry name" value="Pleckstrin-homology domain (PH domain)/Phosphotyrosine-binding domain (PTB)"/>
    <property type="match status" value="2"/>
</dbReference>
<feature type="compositionally biased region" description="Polar residues" evidence="1">
    <location>
        <begin position="85"/>
        <end position="102"/>
    </location>
</feature>
<gene>
    <name evidence="3" type="ORF">CAMP_LOCUS18456</name>
</gene>
<evidence type="ECO:0000313" key="3">
    <source>
        <dbReference type="EMBL" id="CAI5455819.1"/>
    </source>
</evidence>
<dbReference type="Proteomes" id="UP001152747">
    <property type="component" value="Unassembled WGS sequence"/>
</dbReference>
<evidence type="ECO:0000259" key="2">
    <source>
        <dbReference type="SMART" id="SM00233"/>
    </source>
</evidence>
<feature type="region of interest" description="Disordered" evidence="1">
    <location>
        <begin position="30"/>
        <end position="102"/>
    </location>
</feature>
<feature type="compositionally biased region" description="Low complexity" evidence="1">
    <location>
        <begin position="839"/>
        <end position="858"/>
    </location>
</feature>